<dbReference type="Pfam" id="PF00403">
    <property type="entry name" value="HMA"/>
    <property type="match status" value="1"/>
</dbReference>
<evidence type="ECO:0000313" key="3">
    <source>
        <dbReference type="Proteomes" id="UP000199002"/>
    </source>
</evidence>
<dbReference type="InterPro" id="IPR036163">
    <property type="entry name" value="HMA_dom_sf"/>
</dbReference>
<name>A0A1H3XQL3_9BURK</name>
<dbReference type="SUPFAM" id="SSF55008">
    <property type="entry name" value="HMA, heavy metal-associated domain"/>
    <property type="match status" value="1"/>
</dbReference>
<dbReference type="GeneID" id="34233542"/>
<dbReference type="RefSeq" id="WP_026437668.1">
    <property type="nucleotide sequence ID" value="NZ_CAXIQL010000016.1"/>
</dbReference>
<protein>
    <submittedName>
        <fullName evidence="2">Copper chaperone</fullName>
    </submittedName>
</protein>
<dbReference type="Proteomes" id="UP000199002">
    <property type="component" value="Unassembled WGS sequence"/>
</dbReference>
<organism evidence="2 3">
    <name type="scientific">Acidovorax soli</name>
    <dbReference type="NCBI Taxonomy" id="592050"/>
    <lineage>
        <taxon>Bacteria</taxon>
        <taxon>Pseudomonadati</taxon>
        <taxon>Pseudomonadota</taxon>
        <taxon>Betaproteobacteria</taxon>
        <taxon>Burkholderiales</taxon>
        <taxon>Comamonadaceae</taxon>
        <taxon>Acidovorax</taxon>
    </lineage>
</organism>
<evidence type="ECO:0000259" key="1">
    <source>
        <dbReference type="PROSITE" id="PS50846"/>
    </source>
</evidence>
<dbReference type="STRING" id="592050.SAMN05421875_10456"/>
<accession>A0A1H3XQL3</accession>
<dbReference type="InterPro" id="IPR006121">
    <property type="entry name" value="HMA_dom"/>
</dbReference>
<dbReference type="AlphaFoldDB" id="A0A1H3XQL3"/>
<reference evidence="3" key="1">
    <citation type="submission" date="2016-10" db="EMBL/GenBank/DDBJ databases">
        <authorList>
            <person name="Varghese N."/>
            <person name="Submissions S."/>
        </authorList>
    </citation>
    <scope>NUCLEOTIDE SEQUENCE [LARGE SCALE GENOMIC DNA]</scope>
    <source>
        <strain evidence="3">DSM 25157</strain>
    </source>
</reference>
<sequence>MQYTLQVQGMTCGHCERAVTQAVQQLDPAATVRIDRAQNRVDIDSTQPREALAAAIAEEGYQVTA</sequence>
<proteinExistence type="predicted"/>
<keyword evidence="3" id="KW-1185">Reference proteome</keyword>
<feature type="domain" description="HMA" evidence="1">
    <location>
        <begin position="1"/>
        <end position="64"/>
    </location>
</feature>
<dbReference type="CDD" id="cd00371">
    <property type="entry name" value="HMA"/>
    <property type="match status" value="1"/>
</dbReference>
<dbReference type="GO" id="GO:0046872">
    <property type="term" value="F:metal ion binding"/>
    <property type="evidence" value="ECO:0007669"/>
    <property type="project" value="InterPro"/>
</dbReference>
<gene>
    <name evidence="2" type="ORF">SAMN05421875_10456</name>
</gene>
<dbReference type="Gene3D" id="3.30.70.100">
    <property type="match status" value="1"/>
</dbReference>
<dbReference type="EMBL" id="FNQJ01000004">
    <property type="protein sequence ID" value="SEA00808.1"/>
    <property type="molecule type" value="Genomic_DNA"/>
</dbReference>
<evidence type="ECO:0000313" key="2">
    <source>
        <dbReference type="EMBL" id="SEA00808.1"/>
    </source>
</evidence>
<dbReference type="PROSITE" id="PS50846">
    <property type="entry name" value="HMA_2"/>
    <property type="match status" value="1"/>
</dbReference>